<comment type="caution">
    <text evidence="1">The sequence shown here is derived from an EMBL/GenBank/DDBJ whole genome shotgun (WGS) entry which is preliminary data.</text>
</comment>
<sequence length="119" mass="13427">MSRSSSSSASSGNVYSCYFVPGYRISRHVMFTNIHYYLGPCATVRPFSYQQREGYLVSNAGTPLTKSQIEDLQYLSEQYEQQEAERMIRASGAMSSADVYINKPIPVQQRARHGTATLR</sequence>
<gene>
    <name evidence="1" type="ORF">ABVK25_006067</name>
</gene>
<dbReference type="PANTHER" id="PTHR39609">
    <property type="entry name" value="RFEG-RELATED"/>
    <property type="match status" value="1"/>
</dbReference>
<dbReference type="PANTHER" id="PTHR39609:SF2">
    <property type="entry name" value="TRANSCRIPTION FACTOR RFEG"/>
    <property type="match status" value="1"/>
</dbReference>
<proteinExistence type="predicted"/>
<protein>
    <submittedName>
        <fullName evidence="1">Uncharacterized protein</fullName>
    </submittedName>
</protein>
<name>A0ABR4B8L5_9LECA</name>
<evidence type="ECO:0000313" key="1">
    <source>
        <dbReference type="EMBL" id="KAL2053762.1"/>
    </source>
</evidence>
<keyword evidence="2" id="KW-1185">Reference proteome</keyword>
<reference evidence="1 2" key="1">
    <citation type="submission" date="2024-09" db="EMBL/GenBank/DDBJ databases">
        <title>Rethinking Asexuality: The Enigmatic Case of Functional Sexual Genes in Lepraria (Stereocaulaceae).</title>
        <authorList>
            <person name="Doellman M."/>
            <person name="Sun Y."/>
            <person name="Barcenas-Pena A."/>
            <person name="Lumbsch H.T."/>
            <person name="Grewe F."/>
        </authorList>
    </citation>
    <scope>NUCLEOTIDE SEQUENCE [LARGE SCALE GENOMIC DNA]</scope>
    <source>
        <strain evidence="1 2">Grewe 0041</strain>
    </source>
</reference>
<evidence type="ECO:0000313" key="2">
    <source>
        <dbReference type="Proteomes" id="UP001590951"/>
    </source>
</evidence>
<accession>A0ABR4B8L5</accession>
<organism evidence="1 2">
    <name type="scientific">Lepraria finkii</name>
    <dbReference type="NCBI Taxonomy" id="1340010"/>
    <lineage>
        <taxon>Eukaryota</taxon>
        <taxon>Fungi</taxon>
        <taxon>Dikarya</taxon>
        <taxon>Ascomycota</taxon>
        <taxon>Pezizomycotina</taxon>
        <taxon>Lecanoromycetes</taxon>
        <taxon>OSLEUM clade</taxon>
        <taxon>Lecanoromycetidae</taxon>
        <taxon>Lecanorales</taxon>
        <taxon>Lecanorineae</taxon>
        <taxon>Stereocaulaceae</taxon>
        <taxon>Lepraria</taxon>
    </lineage>
</organism>
<dbReference type="Proteomes" id="UP001590951">
    <property type="component" value="Unassembled WGS sequence"/>
</dbReference>
<dbReference type="EMBL" id="JBHFEH010000019">
    <property type="protein sequence ID" value="KAL2053762.1"/>
    <property type="molecule type" value="Genomic_DNA"/>
</dbReference>